<evidence type="ECO:0000256" key="1">
    <source>
        <dbReference type="SAM" id="MobiDB-lite"/>
    </source>
</evidence>
<name>Q6MH37_BDEBA</name>
<evidence type="ECO:0008006" key="4">
    <source>
        <dbReference type="Google" id="ProtNLM"/>
    </source>
</evidence>
<dbReference type="KEGG" id="bba:Bd3725"/>
<proteinExistence type="predicted"/>
<reference evidence="2 3" key="1">
    <citation type="journal article" date="2004" name="Science">
        <title>A predator unmasked: life cycle of Bdellovibrio bacteriovorus from a genomic perspective.</title>
        <authorList>
            <person name="Rendulic S."/>
            <person name="Jagtap P."/>
            <person name="Rosinus A."/>
            <person name="Eppinger M."/>
            <person name="Baar C."/>
            <person name="Lanz C."/>
            <person name="Keller H."/>
            <person name="Lambert C."/>
            <person name="Evans K.J."/>
            <person name="Goesmann A."/>
            <person name="Meyer F."/>
            <person name="Sockett R.E."/>
            <person name="Schuster S.C."/>
        </authorList>
    </citation>
    <scope>NUCLEOTIDE SEQUENCE [LARGE SCALE GENOMIC DNA]</scope>
    <source>
        <strain evidence="3">ATCC 15356 / DSM 50701 / NCIMB 9529 / HD100</strain>
    </source>
</reference>
<protein>
    <recommendedName>
        <fullName evidence="4">Collagen-like protein</fullName>
    </recommendedName>
</protein>
<accession>Q6MH37</accession>
<dbReference type="Proteomes" id="UP000008080">
    <property type="component" value="Chromosome"/>
</dbReference>
<evidence type="ECO:0000313" key="3">
    <source>
        <dbReference type="Proteomes" id="UP000008080"/>
    </source>
</evidence>
<dbReference type="STRING" id="264462.Bd3725"/>
<evidence type="ECO:0000313" key="2">
    <source>
        <dbReference type="EMBL" id="CAE81090.1"/>
    </source>
</evidence>
<keyword evidence="3" id="KW-1185">Reference proteome</keyword>
<dbReference type="EMBL" id="BX842656">
    <property type="protein sequence ID" value="CAE81090.1"/>
    <property type="molecule type" value="Genomic_DNA"/>
</dbReference>
<dbReference type="AlphaFoldDB" id="Q6MH37"/>
<feature type="region of interest" description="Disordered" evidence="1">
    <location>
        <begin position="35"/>
        <end position="61"/>
    </location>
</feature>
<gene>
    <name evidence="2" type="ordered locus">Bd3725</name>
</gene>
<feature type="compositionally biased region" description="Polar residues" evidence="1">
    <location>
        <begin position="35"/>
        <end position="48"/>
    </location>
</feature>
<sequence>MISPFCEEKEIFMKPHYFLIVPMVLFLAGCQPGSDSQKAPQGTVQGETPQIPDPKSDADPDVSVSVTAERETGGTALLVKIVKDNSSFGIDSVKRLDMHTGYSVDVPVQGADVIDRPTNQKSNLRPWHYKYVIQTNRGQLVHEVRLLKDLEIKEQVRISDYQFDSNRLMLGKLSFGSEGSLITEGRDLQIDAEEIHSDLVARIKTFDEQELEHSVTYKAPGKGGGRLIVNAGFANGTFVFQMHGHPGAQGEKGVDATQVPPAKAAAGRPGEFDFIAVGPRREGGDRPICISQPTDGATGTNGVQGGTGFDGFPGGSSGSLYLTVKKAKLFRYQALFFPGLPGVGGPGGKGQPGGAGGDAGAPARMCKKAKAGANGQEGPVGAQGKPGAVGALGELCVTLLDSGTSCVTREQNVGGVQ</sequence>
<organism evidence="2 3">
    <name type="scientific">Bdellovibrio bacteriovorus (strain ATCC 15356 / DSM 50701 / NCIMB 9529 / HD100)</name>
    <dbReference type="NCBI Taxonomy" id="264462"/>
    <lineage>
        <taxon>Bacteria</taxon>
        <taxon>Pseudomonadati</taxon>
        <taxon>Bdellovibrionota</taxon>
        <taxon>Bdellovibrionia</taxon>
        <taxon>Bdellovibrionales</taxon>
        <taxon>Pseudobdellovibrionaceae</taxon>
        <taxon>Bdellovibrio</taxon>
    </lineage>
</organism>
<dbReference type="HOGENOM" id="CLU_699540_0_0_7"/>